<organism evidence="2 3">
    <name type="scientific">Nepenthes gracilis</name>
    <name type="common">Slender pitcher plant</name>
    <dbReference type="NCBI Taxonomy" id="150966"/>
    <lineage>
        <taxon>Eukaryota</taxon>
        <taxon>Viridiplantae</taxon>
        <taxon>Streptophyta</taxon>
        <taxon>Embryophyta</taxon>
        <taxon>Tracheophyta</taxon>
        <taxon>Spermatophyta</taxon>
        <taxon>Magnoliopsida</taxon>
        <taxon>eudicotyledons</taxon>
        <taxon>Gunneridae</taxon>
        <taxon>Pentapetalae</taxon>
        <taxon>Caryophyllales</taxon>
        <taxon>Nepenthaceae</taxon>
        <taxon>Nepenthes</taxon>
    </lineage>
</organism>
<name>A0AAD3RX23_NEPGR</name>
<dbReference type="EMBL" id="BSYO01000001">
    <property type="protein sequence ID" value="GMG99210.1"/>
    <property type="molecule type" value="Genomic_DNA"/>
</dbReference>
<evidence type="ECO:0000313" key="3">
    <source>
        <dbReference type="Proteomes" id="UP001279734"/>
    </source>
</evidence>
<evidence type="ECO:0000313" key="2">
    <source>
        <dbReference type="EMBL" id="GMG99210.1"/>
    </source>
</evidence>
<dbReference type="AlphaFoldDB" id="A0AAD3RX23"/>
<comment type="caution">
    <text evidence="2">The sequence shown here is derived from an EMBL/GenBank/DDBJ whole genome shotgun (WGS) entry which is preliminary data.</text>
</comment>
<feature type="region of interest" description="Disordered" evidence="1">
    <location>
        <begin position="44"/>
        <end position="65"/>
    </location>
</feature>
<evidence type="ECO:0000256" key="1">
    <source>
        <dbReference type="SAM" id="MobiDB-lite"/>
    </source>
</evidence>
<proteinExistence type="predicted"/>
<protein>
    <submittedName>
        <fullName evidence="2">Uncharacterized protein</fullName>
    </submittedName>
</protein>
<keyword evidence="3" id="KW-1185">Reference proteome</keyword>
<gene>
    <name evidence="2" type="ORF">Nepgr_001050</name>
</gene>
<sequence>MRQYDNQLTYSAAIYYESNGFHTISRSTKLSQVQLIARWRFETRKSPAGHHQHPNPKPSSAMSTCWLDEEQQSARLSQSILSVPK</sequence>
<reference evidence="2" key="1">
    <citation type="submission" date="2023-05" db="EMBL/GenBank/DDBJ databases">
        <title>Nepenthes gracilis genome sequencing.</title>
        <authorList>
            <person name="Fukushima K."/>
        </authorList>
    </citation>
    <scope>NUCLEOTIDE SEQUENCE</scope>
    <source>
        <strain evidence="2">SING2019-196</strain>
    </source>
</reference>
<accession>A0AAD3RX23</accession>
<dbReference type="Proteomes" id="UP001279734">
    <property type="component" value="Unassembled WGS sequence"/>
</dbReference>